<protein>
    <submittedName>
        <fullName evidence="2">Uncharacterized protein</fullName>
    </submittedName>
</protein>
<dbReference type="Proteomes" id="UP000182658">
    <property type="component" value="Unassembled WGS sequence"/>
</dbReference>
<accession>A0A1J7J6B5</accession>
<feature type="region of interest" description="Disordered" evidence="1">
    <location>
        <begin position="142"/>
        <end position="180"/>
    </location>
</feature>
<gene>
    <name evidence="2" type="ORF">CONLIGDRAFT_393154</name>
</gene>
<organism evidence="2 3">
    <name type="scientific">Coniochaeta ligniaria NRRL 30616</name>
    <dbReference type="NCBI Taxonomy" id="1408157"/>
    <lineage>
        <taxon>Eukaryota</taxon>
        <taxon>Fungi</taxon>
        <taxon>Dikarya</taxon>
        <taxon>Ascomycota</taxon>
        <taxon>Pezizomycotina</taxon>
        <taxon>Sordariomycetes</taxon>
        <taxon>Sordariomycetidae</taxon>
        <taxon>Coniochaetales</taxon>
        <taxon>Coniochaetaceae</taxon>
        <taxon>Coniochaeta</taxon>
    </lineage>
</organism>
<name>A0A1J7J6B5_9PEZI</name>
<evidence type="ECO:0000256" key="1">
    <source>
        <dbReference type="SAM" id="MobiDB-lite"/>
    </source>
</evidence>
<dbReference type="EMBL" id="KV875098">
    <property type="protein sequence ID" value="OIW28825.1"/>
    <property type="molecule type" value="Genomic_DNA"/>
</dbReference>
<proteinExistence type="predicted"/>
<evidence type="ECO:0000313" key="3">
    <source>
        <dbReference type="Proteomes" id="UP000182658"/>
    </source>
</evidence>
<keyword evidence="3" id="KW-1185">Reference proteome</keyword>
<reference evidence="2 3" key="1">
    <citation type="submission" date="2016-10" db="EMBL/GenBank/DDBJ databases">
        <title>Draft genome sequence of Coniochaeta ligniaria NRRL30616, a lignocellulolytic fungus for bioabatement of inhibitors in plant biomass hydrolysates.</title>
        <authorList>
            <consortium name="DOE Joint Genome Institute"/>
            <person name="Jimenez D.J."/>
            <person name="Hector R.E."/>
            <person name="Riley R."/>
            <person name="Sun H."/>
            <person name="Grigoriev I.V."/>
            <person name="Van Elsas J.D."/>
            <person name="Nichols N.N."/>
        </authorList>
    </citation>
    <scope>NUCLEOTIDE SEQUENCE [LARGE SCALE GENOMIC DNA]</scope>
    <source>
        <strain evidence="2 3">NRRL 30616</strain>
    </source>
</reference>
<dbReference type="InParanoid" id="A0A1J7J6B5"/>
<evidence type="ECO:0000313" key="2">
    <source>
        <dbReference type="EMBL" id="OIW28825.1"/>
    </source>
</evidence>
<feature type="region of interest" description="Disordered" evidence="1">
    <location>
        <begin position="195"/>
        <end position="217"/>
    </location>
</feature>
<dbReference type="AlphaFoldDB" id="A0A1J7J6B5"/>
<sequence length="217" mass="23643">MAKHSNIALIASYQGPRQDRHDPYPVGGHRRVEVRTAGPVQLMDYCNDLIVQNLELDDRQHSPLGILRSVDNLVSSLLDGILSVYYSKLFQESTARASDTCSKLEFYAKSSTLISDDLKARAAEDDVAGVLPVLVSSVQEISSREGSKGGGGSSKEGVKDCPKVSHKGSRDPIPCPEHQEKARRAVTIYLIGRASRRSNRDVESGPPAKTFAEPVRA</sequence>